<dbReference type="GO" id="GO:0005524">
    <property type="term" value="F:ATP binding"/>
    <property type="evidence" value="ECO:0007669"/>
    <property type="project" value="UniProtKB-UniRule"/>
</dbReference>
<keyword evidence="3 11" id="KW-0378">Hydrolase</keyword>
<evidence type="ECO:0000259" key="13">
    <source>
        <dbReference type="PROSITE" id="PS51217"/>
    </source>
</evidence>
<dbReference type="PROSITE" id="PS51217">
    <property type="entry name" value="UVRD_HELICASE_CTER"/>
    <property type="match status" value="1"/>
</dbReference>
<dbReference type="InterPro" id="IPR000212">
    <property type="entry name" value="DNA_helicase_UvrD/REP"/>
</dbReference>
<reference evidence="14 15" key="1">
    <citation type="submission" date="2016-10" db="EMBL/GenBank/DDBJ databases">
        <authorList>
            <person name="de Groot N.N."/>
        </authorList>
    </citation>
    <scope>NUCLEOTIDE SEQUENCE [LARGE SCALE GENOMIC DNA]</scope>
    <source>
        <strain evidence="14 15">CGMCC 1.5058</strain>
    </source>
</reference>
<evidence type="ECO:0000256" key="2">
    <source>
        <dbReference type="ARBA" id="ARBA00022741"/>
    </source>
</evidence>
<dbReference type="RefSeq" id="WP_051651615.1">
    <property type="nucleotide sequence ID" value="NZ_FNDZ01000005.1"/>
</dbReference>
<feature type="domain" description="UvrD-like helicase ATP-binding" evidence="12">
    <location>
        <begin position="1"/>
        <end position="264"/>
    </location>
</feature>
<dbReference type="InterPro" id="IPR013986">
    <property type="entry name" value="DExx_box_DNA_helicase_dom_sf"/>
</dbReference>
<dbReference type="InterPro" id="IPR014017">
    <property type="entry name" value="DNA_helicase_UvrD-like_C"/>
</dbReference>
<dbReference type="GO" id="GO:0016887">
    <property type="term" value="F:ATP hydrolysis activity"/>
    <property type="evidence" value="ECO:0007669"/>
    <property type="project" value="RHEA"/>
</dbReference>
<dbReference type="PANTHER" id="PTHR11070">
    <property type="entry name" value="UVRD / RECB / PCRA DNA HELICASE FAMILY MEMBER"/>
    <property type="match status" value="1"/>
</dbReference>
<evidence type="ECO:0000256" key="9">
    <source>
        <dbReference type="ARBA" id="ARBA00034808"/>
    </source>
</evidence>
<evidence type="ECO:0000256" key="3">
    <source>
        <dbReference type="ARBA" id="ARBA00022801"/>
    </source>
</evidence>
<dbReference type="Proteomes" id="UP000183255">
    <property type="component" value="Unassembled WGS sequence"/>
</dbReference>
<evidence type="ECO:0000256" key="6">
    <source>
        <dbReference type="ARBA" id="ARBA00023125"/>
    </source>
</evidence>
<proteinExistence type="inferred from homology"/>
<dbReference type="PANTHER" id="PTHR11070:SF2">
    <property type="entry name" value="ATP-DEPENDENT DNA HELICASE SRS2"/>
    <property type="match status" value="1"/>
</dbReference>
<keyword evidence="5 11" id="KW-0067">ATP-binding</keyword>
<dbReference type="GO" id="GO:0033202">
    <property type="term" value="C:DNA helicase complex"/>
    <property type="evidence" value="ECO:0007669"/>
    <property type="project" value="TreeGrafter"/>
</dbReference>
<dbReference type="EMBL" id="FNDZ01000005">
    <property type="protein sequence ID" value="SDI93257.1"/>
    <property type="molecule type" value="Genomic_DNA"/>
</dbReference>
<comment type="catalytic activity">
    <reaction evidence="8">
        <text>Couples ATP hydrolysis with the unwinding of duplex DNA by translocating in the 3'-5' direction.</text>
        <dbReference type="EC" id="5.6.2.4"/>
    </reaction>
</comment>
<keyword evidence="4 11" id="KW-0347">Helicase</keyword>
<accession>A0A1G8PLC2</accession>
<keyword evidence="2 11" id="KW-0547">Nucleotide-binding</keyword>
<dbReference type="InterPro" id="IPR014016">
    <property type="entry name" value="UvrD-like_ATP-bd"/>
</dbReference>
<feature type="domain" description="UvrD-like helicase C-terminal" evidence="13">
    <location>
        <begin position="265"/>
        <end position="512"/>
    </location>
</feature>
<gene>
    <name evidence="14" type="ORF">SAMN05421804_105140</name>
</gene>
<dbReference type="GO" id="GO:0005829">
    <property type="term" value="C:cytosol"/>
    <property type="evidence" value="ECO:0007669"/>
    <property type="project" value="TreeGrafter"/>
</dbReference>
<keyword evidence="7" id="KW-0413">Isomerase</keyword>
<dbReference type="PROSITE" id="PS51198">
    <property type="entry name" value="UVRD_HELICASE_ATP_BIND"/>
    <property type="match status" value="1"/>
</dbReference>
<dbReference type="Pfam" id="PF13361">
    <property type="entry name" value="UvrD_C"/>
    <property type="match status" value="1"/>
</dbReference>
<protein>
    <recommendedName>
        <fullName evidence="9">DNA 3'-5' helicase</fullName>
        <ecNumber evidence="9">5.6.2.4</ecNumber>
    </recommendedName>
</protein>
<dbReference type="EC" id="5.6.2.4" evidence="9"/>
<dbReference type="AlphaFoldDB" id="A0A1G8PLC2"/>
<organism evidence="14 15">
    <name type="scientific">Proteiniclasticum ruminis</name>
    <dbReference type="NCBI Taxonomy" id="398199"/>
    <lineage>
        <taxon>Bacteria</taxon>
        <taxon>Bacillati</taxon>
        <taxon>Bacillota</taxon>
        <taxon>Clostridia</taxon>
        <taxon>Eubacteriales</taxon>
        <taxon>Clostridiaceae</taxon>
        <taxon>Proteiniclasticum</taxon>
    </lineage>
</organism>
<name>A0A1G8PLC2_9CLOT</name>
<dbReference type="GO" id="GO:0003677">
    <property type="term" value="F:DNA binding"/>
    <property type="evidence" value="ECO:0007669"/>
    <property type="project" value="UniProtKB-KW"/>
</dbReference>
<evidence type="ECO:0000256" key="1">
    <source>
        <dbReference type="ARBA" id="ARBA00009922"/>
    </source>
</evidence>
<dbReference type="Gene3D" id="1.10.486.10">
    <property type="entry name" value="PCRA, domain 4"/>
    <property type="match status" value="1"/>
</dbReference>
<comment type="similarity">
    <text evidence="1">Belongs to the helicase family. UvrD subfamily.</text>
</comment>
<dbReference type="Pfam" id="PF00580">
    <property type="entry name" value="UvrD-helicase"/>
    <property type="match status" value="1"/>
</dbReference>
<evidence type="ECO:0000256" key="11">
    <source>
        <dbReference type="PROSITE-ProRule" id="PRU00560"/>
    </source>
</evidence>
<dbReference type="Gene3D" id="1.10.10.160">
    <property type="match status" value="1"/>
</dbReference>
<evidence type="ECO:0000256" key="10">
    <source>
        <dbReference type="ARBA" id="ARBA00048988"/>
    </source>
</evidence>
<evidence type="ECO:0000256" key="5">
    <source>
        <dbReference type="ARBA" id="ARBA00022840"/>
    </source>
</evidence>
<comment type="catalytic activity">
    <reaction evidence="10">
        <text>ATP + H2O = ADP + phosphate + H(+)</text>
        <dbReference type="Rhea" id="RHEA:13065"/>
        <dbReference type="ChEBI" id="CHEBI:15377"/>
        <dbReference type="ChEBI" id="CHEBI:15378"/>
        <dbReference type="ChEBI" id="CHEBI:30616"/>
        <dbReference type="ChEBI" id="CHEBI:43474"/>
        <dbReference type="ChEBI" id="CHEBI:456216"/>
        <dbReference type="EC" id="5.6.2.4"/>
    </reaction>
</comment>
<evidence type="ECO:0000313" key="15">
    <source>
        <dbReference type="Proteomes" id="UP000183255"/>
    </source>
</evidence>
<dbReference type="CDD" id="cd17932">
    <property type="entry name" value="DEXQc_UvrD"/>
    <property type="match status" value="1"/>
</dbReference>
<sequence>MELDTYQKNAYLTKEKKVLVVAPPGSGKTTVMLKRLKLLLEEEKIAPRKIIVLTFSKASAVEMETRFSAKGPVKPFFGTIHGLCYRILRGQRGELNLIYGKEEFILKNKLKKQLKIEDEVVESILRGISKYKVMNFLSLPLPDLGVREELFHKAFEIYEEERIKKNLLDFDDLQIEVLKLLSEEKFLRSFQAVHSHILIDEFQDLDPVQLKIVELMSKDQSLFCVGDEDQCIYAFRGSDPRGMIDFEPMFQGKKLYLKYNYRSKENIVQYAGEVIRHNAQRNNKELLSSRKEETKILKVFPENQELMLQHMVSEIKKDAYKSYAVLYRTNQEGLRVKEYLRKEKIPFMSRDGYNFFKGFIAKDILDFIRASCQGDREAFLRIANKPFRYITKEEMRKISLGEAMEKVLLDPKKKNYTLQKHGEFLKDLSSLKGMKTARMISYIEQVLGYGEYLSSYAEKTGRDEEALLEELEEMKEVAAYYDNPLDLLAASVKEPEVKEAKVSLSTVHGVKGLEFDKVYVINAVEGFMPHSASLSNLEEERRIFYVAITRAKEELTIYSPRFIHGKERKRSRFVL</sequence>
<keyword evidence="6" id="KW-0238">DNA-binding</keyword>
<evidence type="ECO:0000313" key="14">
    <source>
        <dbReference type="EMBL" id="SDI93257.1"/>
    </source>
</evidence>
<dbReference type="Gene3D" id="3.40.50.300">
    <property type="entry name" value="P-loop containing nucleotide triphosphate hydrolases"/>
    <property type="match status" value="2"/>
</dbReference>
<evidence type="ECO:0000256" key="8">
    <source>
        <dbReference type="ARBA" id="ARBA00034617"/>
    </source>
</evidence>
<evidence type="ECO:0000259" key="12">
    <source>
        <dbReference type="PROSITE" id="PS51198"/>
    </source>
</evidence>
<dbReference type="GO" id="GO:0000725">
    <property type="term" value="P:recombinational repair"/>
    <property type="evidence" value="ECO:0007669"/>
    <property type="project" value="TreeGrafter"/>
</dbReference>
<dbReference type="GO" id="GO:0043138">
    <property type="term" value="F:3'-5' DNA helicase activity"/>
    <property type="evidence" value="ECO:0007669"/>
    <property type="project" value="UniProtKB-EC"/>
</dbReference>
<evidence type="ECO:0000256" key="7">
    <source>
        <dbReference type="ARBA" id="ARBA00023235"/>
    </source>
</evidence>
<dbReference type="InterPro" id="IPR027417">
    <property type="entry name" value="P-loop_NTPase"/>
</dbReference>
<dbReference type="SUPFAM" id="SSF52540">
    <property type="entry name" value="P-loop containing nucleoside triphosphate hydrolases"/>
    <property type="match status" value="1"/>
</dbReference>
<evidence type="ECO:0000256" key="4">
    <source>
        <dbReference type="ARBA" id="ARBA00022806"/>
    </source>
</evidence>
<feature type="binding site" evidence="11">
    <location>
        <begin position="22"/>
        <end position="29"/>
    </location>
    <ligand>
        <name>ATP</name>
        <dbReference type="ChEBI" id="CHEBI:30616"/>
    </ligand>
</feature>